<keyword evidence="2" id="KW-0472">Membrane</keyword>
<protein>
    <submittedName>
        <fullName evidence="3">Uncharacterized protein</fullName>
    </submittedName>
</protein>
<feature type="transmembrane region" description="Helical" evidence="2">
    <location>
        <begin position="45"/>
        <end position="63"/>
    </location>
</feature>
<evidence type="ECO:0000256" key="1">
    <source>
        <dbReference type="SAM" id="MobiDB-lite"/>
    </source>
</evidence>
<dbReference type="AlphaFoldDB" id="A0A831TGZ8"/>
<sequence length="246" mass="27619">MLYRFLSSDYPITLVLLLVLAAWGHWQRAVVLDLVRLPSRRWSLVGRAAVAATLLLLLWVAAFDNWRQLLGLFLPADERWMSDPYESAPTPWPFRLSTLVLLAISAGGSALVYAYNRGGLLLPLALLLPARAYLYFLDPIRQRIDVLLRMAEGRLEGARLIDIAGTLYWAVGLYALIGSLVLAAWLFVWALAVPVARIVVWLIMRRQDTSPSERFSLYRQRAEAMRQAAVPPPTASPETVPPKNAE</sequence>
<comment type="caution">
    <text evidence="3">The sequence shown here is derived from an EMBL/GenBank/DDBJ whole genome shotgun (WGS) entry which is preliminary data.</text>
</comment>
<feature type="compositionally biased region" description="Low complexity" evidence="1">
    <location>
        <begin position="236"/>
        <end position="246"/>
    </location>
</feature>
<keyword evidence="2" id="KW-1133">Transmembrane helix</keyword>
<feature type="transmembrane region" description="Helical" evidence="2">
    <location>
        <begin position="96"/>
        <end position="114"/>
    </location>
</feature>
<feature type="region of interest" description="Disordered" evidence="1">
    <location>
        <begin position="226"/>
        <end position="246"/>
    </location>
</feature>
<evidence type="ECO:0000313" key="3">
    <source>
        <dbReference type="EMBL" id="HEG92131.1"/>
    </source>
</evidence>
<accession>A0A831TGZ8</accession>
<name>A0A831TGZ8_9BACT</name>
<organism evidence="3">
    <name type="scientific">Thermorudis peleae</name>
    <dbReference type="NCBI Taxonomy" id="1382356"/>
    <lineage>
        <taxon>Bacteria</taxon>
        <taxon>Pseudomonadati</taxon>
        <taxon>Thermomicrobiota</taxon>
        <taxon>Thermomicrobia</taxon>
        <taxon>Thermomicrobia incertae sedis</taxon>
        <taxon>Thermorudis</taxon>
    </lineage>
</organism>
<reference evidence="3" key="1">
    <citation type="journal article" date="2020" name="mSystems">
        <title>Genome- and Community-Level Interaction Insights into Carbon Utilization and Element Cycling Functions of Hydrothermarchaeota in Hydrothermal Sediment.</title>
        <authorList>
            <person name="Zhou Z."/>
            <person name="Liu Y."/>
            <person name="Xu W."/>
            <person name="Pan J."/>
            <person name="Luo Z.H."/>
            <person name="Li M."/>
        </authorList>
    </citation>
    <scope>NUCLEOTIDE SEQUENCE [LARGE SCALE GENOMIC DNA]</scope>
    <source>
        <strain evidence="3">SpSt-210</strain>
    </source>
</reference>
<proteinExistence type="predicted"/>
<dbReference type="EMBL" id="DSIY01000276">
    <property type="protein sequence ID" value="HEG92131.1"/>
    <property type="molecule type" value="Genomic_DNA"/>
</dbReference>
<feature type="transmembrane region" description="Helical" evidence="2">
    <location>
        <begin position="120"/>
        <end position="137"/>
    </location>
</feature>
<keyword evidence="2" id="KW-0812">Transmembrane</keyword>
<gene>
    <name evidence="3" type="ORF">ENP34_11945</name>
</gene>
<evidence type="ECO:0000256" key="2">
    <source>
        <dbReference type="SAM" id="Phobius"/>
    </source>
</evidence>